<name>A0A923KZW6_9BURK</name>
<keyword evidence="3" id="KW-0328">Glycosyltransferase</keyword>
<keyword evidence="2" id="KW-1003">Cell membrane</keyword>
<feature type="transmembrane region" description="Helical" evidence="8">
    <location>
        <begin position="415"/>
        <end position="436"/>
    </location>
</feature>
<dbReference type="PANTHER" id="PTHR33908:SF11">
    <property type="entry name" value="MEMBRANE PROTEIN"/>
    <property type="match status" value="1"/>
</dbReference>
<dbReference type="AlphaFoldDB" id="A0A923KZW6"/>
<dbReference type="EMBL" id="JACOGG010000021">
    <property type="protein sequence ID" value="MBC3936813.1"/>
    <property type="molecule type" value="Genomic_DNA"/>
</dbReference>
<feature type="transmembrane region" description="Helical" evidence="8">
    <location>
        <begin position="448"/>
        <end position="471"/>
    </location>
</feature>
<feature type="transmembrane region" description="Helical" evidence="8">
    <location>
        <begin position="236"/>
        <end position="254"/>
    </location>
</feature>
<feature type="transmembrane region" description="Helical" evidence="8">
    <location>
        <begin position="317"/>
        <end position="337"/>
    </location>
</feature>
<proteinExistence type="predicted"/>
<dbReference type="GO" id="GO:0005886">
    <property type="term" value="C:plasma membrane"/>
    <property type="evidence" value="ECO:0007669"/>
    <property type="project" value="UniProtKB-SubCell"/>
</dbReference>
<dbReference type="GO" id="GO:0016763">
    <property type="term" value="F:pentosyltransferase activity"/>
    <property type="evidence" value="ECO:0007669"/>
    <property type="project" value="TreeGrafter"/>
</dbReference>
<dbReference type="InterPro" id="IPR050297">
    <property type="entry name" value="LipidA_mod_glycosyltrf_83"/>
</dbReference>
<feature type="transmembrane region" description="Helical" evidence="8">
    <location>
        <begin position="199"/>
        <end position="224"/>
    </location>
</feature>
<feature type="transmembrane region" description="Helical" evidence="8">
    <location>
        <begin position="12"/>
        <end position="32"/>
    </location>
</feature>
<keyword evidence="10" id="KW-1185">Reference proteome</keyword>
<evidence type="ECO:0000256" key="1">
    <source>
        <dbReference type="ARBA" id="ARBA00004651"/>
    </source>
</evidence>
<feature type="transmembrane region" description="Helical" evidence="8">
    <location>
        <begin position="168"/>
        <end position="187"/>
    </location>
</feature>
<dbReference type="RefSeq" id="WP_186882345.1">
    <property type="nucleotide sequence ID" value="NZ_JACOGG010000021.1"/>
</dbReference>
<dbReference type="Proteomes" id="UP000612361">
    <property type="component" value="Unassembled WGS sequence"/>
</dbReference>
<evidence type="ECO:0000256" key="6">
    <source>
        <dbReference type="ARBA" id="ARBA00022989"/>
    </source>
</evidence>
<comment type="caution">
    <text evidence="9">The sequence shown here is derived from an EMBL/GenBank/DDBJ whole genome shotgun (WGS) entry which is preliminary data.</text>
</comment>
<evidence type="ECO:0000256" key="4">
    <source>
        <dbReference type="ARBA" id="ARBA00022679"/>
    </source>
</evidence>
<evidence type="ECO:0000313" key="9">
    <source>
        <dbReference type="EMBL" id="MBC3936813.1"/>
    </source>
</evidence>
<accession>A0A923KZW6</accession>
<feature type="transmembrane region" description="Helical" evidence="8">
    <location>
        <begin position="75"/>
        <end position="92"/>
    </location>
</feature>
<evidence type="ECO:0000256" key="7">
    <source>
        <dbReference type="ARBA" id="ARBA00023136"/>
    </source>
</evidence>
<evidence type="ECO:0000313" key="10">
    <source>
        <dbReference type="Proteomes" id="UP000612361"/>
    </source>
</evidence>
<reference evidence="9" key="1">
    <citation type="submission" date="2020-08" db="EMBL/GenBank/DDBJ databases">
        <title>Novel species isolated from subtropical streams in China.</title>
        <authorList>
            <person name="Lu H."/>
        </authorList>
    </citation>
    <scope>NUCLEOTIDE SEQUENCE</scope>
    <source>
        <strain evidence="9">CY7W</strain>
    </source>
</reference>
<keyword evidence="5 8" id="KW-0812">Transmembrane</keyword>
<feature type="transmembrane region" description="Helical" evidence="8">
    <location>
        <begin position="99"/>
        <end position="120"/>
    </location>
</feature>
<evidence type="ECO:0000256" key="5">
    <source>
        <dbReference type="ARBA" id="ARBA00022692"/>
    </source>
</evidence>
<dbReference type="PANTHER" id="PTHR33908">
    <property type="entry name" value="MANNOSYLTRANSFERASE YKCB-RELATED"/>
    <property type="match status" value="1"/>
</dbReference>
<dbReference type="GO" id="GO:0009103">
    <property type="term" value="P:lipopolysaccharide biosynthetic process"/>
    <property type="evidence" value="ECO:0007669"/>
    <property type="project" value="UniProtKB-ARBA"/>
</dbReference>
<keyword evidence="7 8" id="KW-0472">Membrane</keyword>
<comment type="subcellular location">
    <subcellularLocation>
        <location evidence="1">Cell membrane</location>
        <topology evidence="1">Multi-pass membrane protein</topology>
    </subcellularLocation>
</comment>
<evidence type="ECO:0000256" key="3">
    <source>
        <dbReference type="ARBA" id="ARBA00022676"/>
    </source>
</evidence>
<keyword evidence="4" id="KW-0808">Transferase</keyword>
<protein>
    <submittedName>
        <fullName evidence="9">Glycosyltransferase</fullName>
    </submittedName>
</protein>
<keyword evidence="6 8" id="KW-1133">Transmembrane helix</keyword>
<evidence type="ECO:0000256" key="2">
    <source>
        <dbReference type="ARBA" id="ARBA00022475"/>
    </source>
</evidence>
<gene>
    <name evidence="9" type="ORF">H8K47_15710</name>
</gene>
<organism evidence="9 10">
    <name type="scientific">Undibacterium rugosum</name>
    <dbReference type="NCBI Taxonomy" id="2762291"/>
    <lineage>
        <taxon>Bacteria</taxon>
        <taxon>Pseudomonadati</taxon>
        <taxon>Pseudomonadota</taxon>
        <taxon>Betaproteobacteria</taxon>
        <taxon>Burkholderiales</taxon>
        <taxon>Oxalobacteraceae</taxon>
        <taxon>Undibacterium</taxon>
    </lineage>
</organism>
<feature type="transmembrane region" description="Helical" evidence="8">
    <location>
        <begin position="291"/>
        <end position="310"/>
    </location>
</feature>
<evidence type="ECO:0000256" key="8">
    <source>
        <dbReference type="SAM" id="Phobius"/>
    </source>
</evidence>
<sequence length="573" mass="64519">MKPVRLPAAATIALPRWGIFALCLLYILPGLIGRDPWKGDDATSFGVMWTMAHGTMADWLWPHIAGLPLPEKGPLAYWIGALSIKLFGSLMGEPMAARLMTGIFFLIGAVSVWYATYLLGRRPEAQPLKLAFGGQPEPRDFGRTLADGALLIYIASLGLLLHSHETGVENLQMALIAFTFYLCVRLLDEPNIRYSLQLGLVLGLLILNRGWVVPAALVLSLSGLCAVRAQFVKIRYVIGALPLALLFPIGWMLVLRQHHPFDSSPFPAWMEWNYRQVRLPSLDSVSYFFKYAIWFAWPAWPFAVWAVFAWRRQEKALHISLPAAFLLCFTLLAFANHSSEESLLLPLLPAISILAAFGLPTMKRSAINAVDWFAVMVMTGTAGLIWLAYIALQTGWPDKLSMKLHLLAPGFESSFQPLVFLIACAATIAWFMLVYWRISRRPSVLWRAVVLSAGGVILCWLLLLSIGLPWINQRISYATLSEELQRHITTPEACVEAYVGPSQRASFAYFGQLRFAGFSDHNCQYLLLQHSRRYSFTPEIPGHYEGKEWESIWIGHRAADKDELFTLYRRKHP</sequence>
<feature type="transmembrane region" description="Helical" evidence="8">
    <location>
        <begin position="343"/>
        <end position="360"/>
    </location>
</feature>
<feature type="transmembrane region" description="Helical" evidence="8">
    <location>
        <begin position="372"/>
        <end position="395"/>
    </location>
</feature>
<feature type="transmembrane region" description="Helical" evidence="8">
    <location>
        <begin position="140"/>
        <end position="161"/>
    </location>
</feature>